<evidence type="ECO:0000313" key="2">
    <source>
        <dbReference type="Proteomes" id="UP001597169"/>
    </source>
</evidence>
<protein>
    <recommendedName>
        <fullName evidence="3">DUF3081 domain-containing protein</fullName>
    </recommendedName>
</protein>
<keyword evidence="2" id="KW-1185">Reference proteome</keyword>
<evidence type="ECO:0000313" key="1">
    <source>
        <dbReference type="EMBL" id="MFD1130629.1"/>
    </source>
</evidence>
<name>A0ABW3PTL9_9BACL</name>
<sequence length="86" mass="10441">MTELMNKLDALQVIEQLHEVYTGEITYDYSDPEAHYFRWQYSDELHGPLDSKAVIRVEYEMERSVYVQKEHDSMFEWIMFLSELKN</sequence>
<proteinExistence type="predicted"/>
<accession>A0ABW3PTL9</accession>
<reference evidence="2" key="1">
    <citation type="journal article" date="2019" name="Int. J. Syst. Evol. Microbiol.">
        <title>The Global Catalogue of Microorganisms (GCM) 10K type strain sequencing project: providing services to taxonomists for standard genome sequencing and annotation.</title>
        <authorList>
            <consortium name="The Broad Institute Genomics Platform"/>
            <consortium name="The Broad Institute Genome Sequencing Center for Infectious Disease"/>
            <person name="Wu L."/>
            <person name="Ma J."/>
        </authorList>
    </citation>
    <scope>NUCLEOTIDE SEQUENCE [LARGE SCALE GENOMIC DNA]</scope>
    <source>
        <strain evidence="2">CCUG 53519</strain>
    </source>
</reference>
<dbReference type="EMBL" id="JBHTKX010000004">
    <property type="protein sequence ID" value="MFD1130629.1"/>
    <property type="molecule type" value="Genomic_DNA"/>
</dbReference>
<organism evidence="1 2">
    <name type="scientific">Paenibacillus provencensis</name>
    <dbReference type="NCBI Taxonomy" id="441151"/>
    <lineage>
        <taxon>Bacteria</taxon>
        <taxon>Bacillati</taxon>
        <taxon>Bacillota</taxon>
        <taxon>Bacilli</taxon>
        <taxon>Bacillales</taxon>
        <taxon>Paenibacillaceae</taxon>
        <taxon>Paenibacillus</taxon>
    </lineage>
</organism>
<dbReference type="RefSeq" id="WP_379293908.1">
    <property type="nucleotide sequence ID" value="NZ_JBHTKX010000004.1"/>
</dbReference>
<dbReference type="Proteomes" id="UP001597169">
    <property type="component" value="Unassembled WGS sequence"/>
</dbReference>
<gene>
    <name evidence="1" type="ORF">ACFQ3J_21020</name>
</gene>
<evidence type="ECO:0008006" key="3">
    <source>
        <dbReference type="Google" id="ProtNLM"/>
    </source>
</evidence>
<comment type="caution">
    <text evidence="1">The sequence shown here is derived from an EMBL/GenBank/DDBJ whole genome shotgun (WGS) entry which is preliminary data.</text>
</comment>